<sequence>MNLVADTLSFNFLLSGWLIYLLFAGWALWTAPWFKVENDRHAQNVLLGASVIVLLVWLFSASLDNGLTFHFLLMAVMTLMFGPQFALMGMSLALFGVTFQSGIGWEGFGLNAAVMGIIPIMITWGMFRLGLRFLEMNFFVYTLYNGFLSAAIGATLSLAVSAWILWVGDVHTLAILKQTFIPYIPMLSAPEGFLNGLLIAALVLFRPDWIATFRH</sequence>
<reference evidence="8 9" key="1">
    <citation type="submission" date="2020-06" db="EMBL/GenBank/DDBJ databases">
        <authorList>
            <person name="Scott K."/>
        </authorList>
    </citation>
    <scope>NUCLEOTIDE SEQUENCE [LARGE SCALE GENOMIC DNA]</scope>
    <source>
        <strain evidence="8 9">HH1</strain>
    </source>
</reference>
<evidence type="ECO:0000256" key="6">
    <source>
        <dbReference type="ARBA" id="ARBA00023136"/>
    </source>
</evidence>
<feature type="transmembrane region" description="Helical" evidence="7">
    <location>
        <begin position="69"/>
        <end position="96"/>
    </location>
</feature>
<keyword evidence="9" id="KW-1185">Reference proteome</keyword>
<dbReference type="Gene3D" id="1.10.1760.20">
    <property type="match status" value="1"/>
</dbReference>
<keyword evidence="6 7" id="KW-0472">Membrane</keyword>
<protein>
    <submittedName>
        <fullName evidence="8">Energy-coupling factor ABC transporter permease</fullName>
    </submittedName>
</protein>
<feature type="transmembrane region" description="Helical" evidence="7">
    <location>
        <begin position="147"/>
        <end position="168"/>
    </location>
</feature>
<keyword evidence="2" id="KW-0813">Transport</keyword>
<feature type="transmembrane region" description="Helical" evidence="7">
    <location>
        <begin position="108"/>
        <end position="127"/>
    </location>
</feature>
<feature type="transmembrane region" description="Helical" evidence="7">
    <location>
        <begin position="45"/>
        <end position="63"/>
    </location>
</feature>
<evidence type="ECO:0000313" key="8">
    <source>
        <dbReference type="EMBL" id="MBF6057139.1"/>
    </source>
</evidence>
<dbReference type="EMBL" id="JACBGI020000002">
    <property type="protein sequence ID" value="MBF6057139.1"/>
    <property type="molecule type" value="Genomic_DNA"/>
</dbReference>
<evidence type="ECO:0000256" key="7">
    <source>
        <dbReference type="SAM" id="Phobius"/>
    </source>
</evidence>
<keyword evidence="3" id="KW-1003">Cell membrane</keyword>
<feature type="transmembrane region" description="Helical" evidence="7">
    <location>
        <begin position="12"/>
        <end position="33"/>
    </location>
</feature>
<keyword evidence="5 7" id="KW-1133">Transmembrane helix</keyword>
<dbReference type="Proteomes" id="UP001193680">
    <property type="component" value="Unassembled WGS sequence"/>
</dbReference>
<proteinExistence type="predicted"/>
<organism evidence="8 9">
    <name type="scientific">Thiomicrorhabdus heinhorstiae</name>
    <dbReference type="NCBI Taxonomy" id="2748010"/>
    <lineage>
        <taxon>Bacteria</taxon>
        <taxon>Pseudomonadati</taxon>
        <taxon>Pseudomonadota</taxon>
        <taxon>Gammaproteobacteria</taxon>
        <taxon>Thiotrichales</taxon>
        <taxon>Piscirickettsiaceae</taxon>
        <taxon>Thiomicrorhabdus</taxon>
    </lineage>
</organism>
<dbReference type="InterPro" id="IPR002751">
    <property type="entry name" value="CbiM/NikMN"/>
</dbReference>
<evidence type="ECO:0000313" key="9">
    <source>
        <dbReference type="Proteomes" id="UP001193680"/>
    </source>
</evidence>
<dbReference type="RefSeq" id="WP_194947506.1">
    <property type="nucleotide sequence ID" value="NZ_JACBGI020000002.1"/>
</dbReference>
<keyword evidence="4 7" id="KW-0812">Transmembrane</keyword>
<evidence type="ECO:0000256" key="3">
    <source>
        <dbReference type="ARBA" id="ARBA00022475"/>
    </source>
</evidence>
<evidence type="ECO:0000256" key="4">
    <source>
        <dbReference type="ARBA" id="ARBA00022692"/>
    </source>
</evidence>
<comment type="caution">
    <text evidence="8">The sequence shown here is derived from an EMBL/GenBank/DDBJ whole genome shotgun (WGS) entry which is preliminary data.</text>
</comment>
<evidence type="ECO:0000256" key="2">
    <source>
        <dbReference type="ARBA" id="ARBA00022448"/>
    </source>
</evidence>
<dbReference type="Pfam" id="PF01891">
    <property type="entry name" value="CbiM"/>
    <property type="match status" value="1"/>
</dbReference>
<evidence type="ECO:0000256" key="5">
    <source>
        <dbReference type="ARBA" id="ARBA00022989"/>
    </source>
</evidence>
<reference evidence="8 9" key="2">
    <citation type="submission" date="2020-11" db="EMBL/GenBank/DDBJ databases">
        <title>Sulfur oxidizing isolate from Hospital Hole Sinkhole.</title>
        <authorList>
            <person name="Scott K.M."/>
        </authorList>
    </citation>
    <scope>NUCLEOTIDE SEQUENCE [LARGE SCALE GENOMIC DNA]</scope>
    <source>
        <strain evidence="8 9">HH1</strain>
    </source>
</reference>
<name>A0ABS0BTL1_9GAMM</name>
<feature type="transmembrane region" description="Helical" evidence="7">
    <location>
        <begin position="180"/>
        <end position="205"/>
    </location>
</feature>
<evidence type="ECO:0000256" key="1">
    <source>
        <dbReference type="ARBA" id="ARBA00004651"/>
    </source>
</evidence>
<comment type="subcellular location">
    <subcellularLocation>
        <location evidence="1">Cell membrane</location>
        <topology evidence="1">Multi-pass membrane protein</topology>
    </subcellularLocation>
</comment>
<accession>A0ABS0BTL1</accession>
<gene>
    <name evidence="8" type="ORF">H8792_002180</name>
</gene>